<dbReference type="Gene3D" id="3.20.20.210">
    <property type="match status" value="1"/>
</dbReference>
<evidence type="ECO:0000259" key="1">
    <source>
        <dbReference type="Pfam" id="PF01208"/>
    </source>
</evidence>
<feature type="domain" description="Uroporphyrinogen decarboxylase (URO-D)" evidence="1">
    <location>
        <begin position="82"/>
        <end position="313"/>
    </location>
</feature>
<dbReference type="InterPro" id="IPR052024">
    <property type="entry name" value="Methanogen_methyltrans"/>
</dbReference>
<dbReference type="Pfam" id="PF01208">
    <property type="entry name" value="URO-D"/>
    <property type="match status" value="1"/>
</dbReference>
<reference evidence="2" key="2">
    <citation type="journal article" date="2021" name="PeerJ">
        <title>Extensive microbial diversity within the chicken gut microbiome revealed by metagenomics and culture.</title>
        <authorList>
            <person name="Gilroy R."/>
            <person name="Ravi A."/>
            <person name="Getino M."/>
            <person name="Pursley I."/>
            <person name="Horton D.L."/>
            <person name="Alikhan N.F."/>
            <person name="Baker D."/>
            <person name="Gharbi K."/>
            <person name="Hall N."/>
            <person name="Watson M."/>
            <person name="Adriaenssens E.M."/>
            <person name="Foster-Nyarko E."/>
            <person name="Jarju S."/>
            <person name="Secka A."/>
            <person name="Antonio M."/>
            <person name="Oren A."/>
            <person name="Chaudhuri R.R."/>
            <person name="La Ragione R."/>
            <person name="Hildebrand F."/>
            <person name="Pallen M.J."/>
        </authorList>
    </citation>
    <scope>NUCLEOTIDE SEQUENCE</scope>
    <source>
        <strain evidence="2">ChiBcec2-4451</strain>
    </source>
</reference>
<dbReference type="InterPro" id="IPR000257">
    <property type="entry name" value="Uroporphyrinogen_deCOase"/>
</dbReference>
<reference evidence="2" key="1">
    <citation type="submission" date="2020-10" db="EMBL/GenBank/DDBJ databases">
        <authorList>
            <person name="Gilroy R."/>
        </authorList>
    </citation>
    <scope>NUCLEOTIDE SEQUENCE</scope>
    <source>
        <strain evidence="2">ChiBcec2-4451</strain>
    </source>
</reference>
<dbReference type="Proteomes" id="UP000886723">
    <property type="component" value="Unassembled WGS sequence"/>
</dbReference>
<dbReference type="GO" id="GO:0004853">
    <property type="term" value="F:uroporphyrinogen decarboxylase activity"/>
    <property type="evidence" value="ECO:0007669"/>
    <property type="project" value="InterPro"/>
</dbReference>
<dbReference type="AlphaFoldDB" id="A0A9D1T6B4"/>
<dbReference type="InterPro" id="IPR038071">
    <property type="entry name" value="UROD/MetE-like_sf"/>
</dbReference>
<evidence type="ECO:0000313" key="2">
    <source>
        <dbReference type="EMBL" id="HIV13046.1"/>
    </source>
</evidence>
<organism evidence="2 3">
    <name type="scientific">Candidatus Pullilachnospira stercoravium</name>
    <dbReference type="NCBI Taxonomy" id="2840913"/>
    <lineage>
        <taxon>Bacteria</taxon>
        <taxon>Bacillati</taxon>
        <taxon>Bacillota</taxon>
        <taxon>Clostridia</taxon>
        <taxon>Lachnospirales</taxon>
        <taxon>Lachnospiraceae</taxon>
        <taxon>Lachnospiraceae incertae sedis</taxon>
        <taxon>Candidatus Pullilachnospira</taxon>
    </lineage>
</organism>
<dbReference type="GO" id="GO:0006779">
    <property type="term" value="P:porphyrin-containing compound biosynthetic process"/>
    <property type="evidence" value="ECO:0007669"/>
    <property type="project" value="InterPro"/>
</dbReference>
<dbReference type="EMBL" id="DVON01000171">
    <property type="protein sequence ID" value="HIV13046.1"/>
    <property type="molecule type" value="Genomic_DNA"/>
</dbReference>
<dbReference type="PANTHER" id="PTHR47099">
    <property type="entry name" value="METHYLCOBAMIDE:COM METHYLTRANSFERASE MTBA"/>
    <property type="match status" value="1"/>
</dbReference>
<sequence>MNKKERVKAVMRGETPDRAPAGFWFHYRPDYTVEQMVEAHLKLYRETDMDIIKVMQDYMYPVEGEIHCADDWYHIGVKGTDSEEFQKLAAVIRGIRSEAGDDVLIFQTMFGPFKAASIAFGDETLMKYSKEDPEAVAVGIRRIADGLEAWARAYLEAGADGIYYSAQFAEEGRFEKAEWEKLVRPYDLQILQVADRMEDKYNILHICGEPEYDFKTHVEWFGDYPADLVNWSVKDNGYSLEKGRQFFKKPILGGMNNKGNILKGPGEAIEKEAWQVLDSFGTRGFMLGADCTIQGEGIRLDYIRKAVETAHNYKK</sequence>
<dbReference type="SUPFAM" id="SSF51726">
    <property type="entry name" value="UROD/MetE-like"/>
    <property type="match status" value="1"/>
</dbReference>
<accession>A0A9D1T6B4</accession>
<gene>
    <name evidence="2" type="ORF">IAA63_07905</name>
</gene>
<name>A0A9D1T6B4_9FIRM</name>
<evidence type="ECO:0000313" key="3">
    <source>
        <dbReference type="Proteomes" id="UP000886723"/>
    </source>
</evidence>
<proteinExistence type="predicted"/>
<comment type="caution">
    <text evidence="2">The sequence shown here is derived from an EMBL/GenBank/DDBJ whole genome shotgun (WGS) entry which is preliminary data.</text>
</comment>
<protein>
    <recommendedName>
        <fullName evidence="1">Uroporphyrinogen decarboxylase (URO-D) domain-containing protein</fullName>
    </recommendedName>
</protein>
<dbReference type="PANTHER" id="PTHR47099:SF1">
    <property type="entry name" value="METHYLCOBAMIDE:COM METHYLTRANSFERASE MTBA"/>
    <property type="match status" value="1"/>
</dbReference>